<gene>
    <name evidence="11" type="primary">mgtE</name>
    <name evidence="11" type="ORF">HLB29_07380</name>
</gene>
<keyword evidence="9" id="KW-0479">Metal-binding</keyword>
<comment type="function">
    <text evidence="9">Acts as a magnesium transporter.</text>
</comment>
<dbReference type="RefSeq" id="WP_185624529.1">
    <property type="nucleotide sequence ID" value="NZ_JABGBW010000006.1"/>
</dbReference>
<feature type="transmembrane region" description="Helical" evidence="9">
    <location>
        <begin position="296"/>
        <end position="316"/>
    </location>
</feature>
<dbReference type="SMART" id="SM00116">
    <property type="entry name" value="CBS"/>
    <property type="match status" value="2"/>
</dbReference>
<feature type="transmembrane region" description="Helical" evidence="9">
    <location>
        <begin position="434"/>
        <end position="457"/>
    </location>
</feature>
<evidence type="ECO:0000256" key="2">
    <source>
        <dbReference type="ARBA" id="ARBA00009749"/>
    </source>
</evidence>
<feature type="domain" description="CBS" evidence="10">
    <location>
        <begin position="141"/>
        <end position="204"/>
    </location>
</feature>
<dbReference type="Pfam" id="PF00571">
    <property type="entry name" value="CBS"/>
    <property type="match status" value="2"/>
</dbReference>
<dbReference type="SUPFAM" id="SSF161093">
    <property type="entry name" value="MgtE membrane domain-like"/>
    <property type="match status" value="1"/>
</dbReference>
<reference evidence="11 12" key="1">
    <citation type="submission" date="2020-05" db="EMBL/GenBank/DDBJ databases">
        <title>Draft genome of xy-202 and genomic insight in genome of the genus Peptostreptococcus.</title>
        <authorList>
            <person name="Zhang Z."/>
        </authorList>
    </citation>
    <scope>NUCLEOTIDE SEQUENCE [LARGE SCALE GENOMIC DNA]</scope>
    <source>
        <strain evidence="11 12">DSM 27025</strain>
    </source>
</reference>
<protein>
    <recommendedName>
        <fullName evidence="9">Magnesium transporter MgtE</fullName>
    </recommendedName>
</protein>
<dbReference type="InterPro" id="IPR046342">
    <property type="entry name" value="CBS_dom_sf"/>
</dbReference>
<dbReference type="InterPro" id="IPR006667">
    <property type="entry name" value="SLC41_membr_dom"/>
</dbReference>
<comment type="caution">
    <text evidence="11">The sequence shown here is derived from an EMBL/GenBank/DDBJ whole genome shotgun (WGS) entry which is preliminary data.</text>
</comment>
<organism evidence="11 12">
    <name type="scientific">Peptostreptococcus canis</name>
    <dbReference type="NCBI Taxonomy" id="1159213"/>
    <lineage>
        <taxon>Bacteria</taxon>
        <taxon>Bacillati</taxon>
        <taxon>Bacillota</taxon>
        <taxon>Clostridia</taxon>
        <taxon>Peptostreptococcales</taxon>
        <taxon>Peptostreptococcaceae</taxon>
        <taxon>Peptostreptococcus</taxon>
    </lineage>
</organism>
<dbReference type="SUPFAM" id="SSF54631">
    <property type="entry name" value="CBS-domain pair"/>
    <property type="match status" value="1"/>
</dbReference>
<proteinExistence type="inferred from homology"/>
<keyword evidence="7 9" id="KW-0472">Membrane</keyword>
<dbReference type="CDD" id="cd04606">
    <property type="entry name" value="CBS_pair_Mg_transporter"/>
    <property type="match status" value="1"/>
</dbReference>
<dbReference type="SUPFAM" id="SSF158791">
    <property type="entry name" value="MgtE N-terminal domain-like"/>
    <property type="match status" value="1"/>
</dbReference>
<keyword evidence="5 9" id="KW-0460">Magnesium</keyword>
<keyword evidence="4 9" id="KW-0812">Transmembrane</keyword>
<dbReference type="InterPro" id="IPR038076">
    <property type="entry name" value="MgtE_N_sf"/>
</dbReference>
<dbReference type="PROSITE" id="PS51371">
    <property type="entry name" value="CBS"/>
    <property type="match status" value="2"/>
</dbReference>
<evidence type="ECO:0000256" key="4">
    <source>
        <dbReference type="ARBA" id="ARBA00022692"/>
    </source>
</evidence>
<dbReference type="Gene3D" id="3.10.580.10">
    <property type="entry name" value="CBS-domain"/>
    <property type="match status" value="1"/>
</dbReference>
<feature type="transmembrane region" description="Helical" evidence="9">
    <location>
        <begin position="373"/>
        <end position="392"/>
    </location>
</feature>
<keyword evidence="3 9" id="KW-0813">Transport</keyword>
<dbReference type="InterPro" id="IPR036739">
    <property type="entry name" value="SLC41_membr_dom_sf"/>
</dbReference>
<evidence type="ECO:0000259" key="10">
    <source>
        <dbReference type="PROSITE" id="PS51371"/>
    </source>
</evidence>
<comment type="subcellular location">
    <subcellularLocation>
        <location evidence="9">Cell membrane</location>
        <topology evidence="9">Multi-pass membrane protein</topology>
    </subcellularLocation>
    <subcellularLocation>
        <location evidence="1">Membrane</location>
        <topology evidence="1">Multi-pass membrane protein</topology>
    </subcellularLocation>
</comment>
<dbReference type="InterPro" id="IPR006669">
    <property type="entry name" value="MgtE_transporter"/>
</dbReference>
<dbReference type="InterPro" id="IPR000644">
    <property type="entry name" value="CBS_dom"/>
</dbReference>
<comment type="subunit">
    <text evidence="9">Homodimer.</text>
</comment>
<keyword evidence="8" id="KW-0129">CBS domain</keyword>
<dbReference type="NCBIfam" id="TIGR00400">
    <property type="entry name" value="mgtE"/>
    <property type="match status" value="1"/>
</dbReference>
<keyword evidence="9" id="KW-1003">Cell membrane</keyword>
<name>A0ABR6TM77_9FIRM</name>
<feature type="domain" description="CBS" evidence="10">
    <location>
        <begin position="205"/>
        <end position="261"/>
    </location>
</feature>
<dbReference type="Gene3D" id="1.25.60.10">
    <property type="entry name" value="MgtE N-terminal domain-like"/>
    <property type="match status" value="1"/>
</dbReference>
<evidence type="ECO:0000256" key="1">
    <source>
        <dbReference type="ARBA" id="ARBA00004141"/>
    </source>
</evidence>
<dbReference type="Pfam" id="PF01769">
    <property type="entry name" value="MgtE"/>
    <property type="match status" value="1"/>
</dbReference>
<dbReference type="Gene3D" id="1.10.357.20">
    <property type="entry name" value="SLC41 divalent cation transporters, integral membrane domain"/>
    <property type="match status" value="1"/>
</dbReference>
<dbReference type="Pfam" id="PF03448">
    <property type="entry name" value="MgtE_N"/>
    <property type="match status" value="1"/>
</dbReference>
<dbReference type="PANTHER" id="PTHR43773:SF1">
    <property type="entry name" value="MAGNESIUM TRANSPORTER MGTE"/>
    <property type="match status" value="1"/>
</dbReference>
<evidence type="ECO:0000256" key="7">
    <source>
        <dbReference type="ARBA" id="ARBA00023136"/>
    </source>
</evidence>
<evidence type="ECO:0000313" key="11">
    <source>
        <dbReference type="EMBL" id="MBC2576507.1"/>
    </source>
</evidence>
<keyword evidence="12" id="KW-1185">Reference proteome</keyword>
<dbReference type="InterPro" id="IPR006668">
    <property type="entry name" value="Mg_transptr_MgtE_intracell_dom"/>
</dbReference>
<dbReference type="Proteomes" id="UP000713904">
    <property type="component" value="Unassembled WGS sequence"/>
</dbReference>
<evidence type="ECO:0000256" key="8">
    <source>
        <dbReference type="PROSITE-ProRule" id="PRU00703"/>
    </source>
</evidence>
<dbReference type="EMBL" id="JABGBW010000006">
    <property type="protein sequence ID" value="MBC2576507.1"/>
    <property type="molecule type" value="Genomic_DNA"/>
</dbReference>
<feature type="transmembrane region" description="Helical" evidence="9">
    <location>
        <begin position="328"/>
        <end position="353"/>
    </location>
</feature>
<keyword evidence="6 9" id="KW-1133">Transmembrane helix</keyword>
<evidence type="ECO:0000256" key="5">
    <source>
        <dbReference type="ARBA" id="ARBA00022842"/>
    </source>
</evidence>
<evidence type="ECO:0000256" key="6">
    <source>
        <dbReference type="ARBA" id="ARBA00022989"/>
    </source>
</evidence>
<evidence type="ECO:0000313" key="12">
    <source>
        <dbReference type="Proteomes" id="UP000713904"/>
    </source>
</evidence>
<accession>A0ABR6TM77</accession>
<evidence type="ECO:0000256" key="9">
    <source>
        <dbReference type="RuleBase" id="RU362011"/>
    </source>
</evidence>
<evidence type="ECO:0000256" key="3">
    <source>
        <dbReference type="ARBA" id="ARBA00022448"/>
    </source>
</evidence>
<dbReference type="SMART" id="SM00924">
    <property type="entry name" value="MgtE_N"/>
    <property type="match status" value="1"/>
</dbReference>
<feature type="transmembrane region" description="Helical" evidence="9">
    <location>
        <begin position="399"/>
        <end position="422"/>
    </location>
</feature>
<comment type="similarity">
    <text evidence="2 9">Belongs to the SLC41A transporter family.</text>
</comment>
<sequence>MDKKQDSSQELYDEVKDMMDENKLIELREMLEEYHIMDIYDVLTELEEVDRVKLFEILPLDTAASILEESEVEFFISIVSRLDEKHARSVFDEMSLGDLADMLRELDEDEKEKILDIVSKEDEIELRELLAYVDETSGSTMKKGYVTVNKNLNVAQAIRHIRAEALDADSIYYIYVVDNQQHLVGVLSLRDLFLSRDSALIEDIMVENVKSVGDNDDREEAVKLVSKYNLVAIPVVDDNGSLKGIITVDDILDVMEEEATEDMYKFAGSSEHERDVAENEKSTLREQVFSCVRGRIFWLILTAGLSFITSYVFMNFKDLVTTEHIKLIFFAPLVIAMGGNVSSQSSAVTIINLTNKNKDVDFATILKEVISSIINGIVVSVIVAIVISLFVANRNIALVVSLATLINMVLGATLGTLIPIILEKMESDPSAISSPIVTVIMDIIGMMVYFALISNIFF</sequence>
<dbReference type="PANTHER" id="PTHR43773">
    <property type="entry name" value="MAGNESIUM TRANSPORTER MGTE"/>
    <property type="match status" value="1"/>
</dbReference>